<dbReference type="EMBL" id="BMAT01002832">
    <property type="protein sequence ID" value="GFS15224.1"/>
    <property type="molecule type" value="Genomic_DNA"/>
</dbReference>
<proteinExistence type="predicted"/>
<dbReference type="PRINTS" id="PR01415">
    <property type="entry name" value="ANKYRIN"/>
</dbReference>
<keyword evidence="5" id="KW-1185">Reference proteome</keyword>
<dbReference type="InterPro" id="IPR002110">
    <property type="entry name" value="Ankyrin_rpt"/>
</dbReference>
<organism evidence="4 5">
    <name type="scientific">Elysia marginata</name>
    <dbReference type="NCBI Taxonomy" id="1093978"/>
    <lineage>
        <taxon>Eukaryota</taxon>
        <taxon>Metazoa</taxon>
        <taxon>Spiralia</taxon>
        <taxon>Lophotrochozoa</taxon>
        <taxon>Mollusca</taxon>
        <taxon>Gastropoda</taxon>
        <taxon>Heterobranchia</taxon>
        <taxon>Euthyneura</taxon>
        <taxon>Panpulmonata</taxon>
        <taxon>Sacoglossa</taxon>
        <taxon>Placobranchoidea</taxon>
        <taxon>Plakobranchidae</taxon>
        <taxon>Elysia</taxon>
    </lineage>
</organism>
<keyword evidence="2 3" id="KW-0040">ANK repeat</keyword>
<protein>
    <submittedName>
        <fullName evidence="4">Ankyrin</fullName>
    </submittedName>
</protein>
<evidence type="ECO:0000256" key="3">
    <source>
        <dbReference type="PROSITE-ProRule" id="PRU00023"/>
    </source>
</evidence>
<evidence type="ECO:0000256" key="1">
    <source>
        <dbReference type="ARBA" id="ARBA00022737"/>
    </source>
</evidence>
<evidence type="ECO:0000313" key="5">
    <source>
        <dbReference type="Proteomes" id="UP000762676"/>
    </source>
</evidence>
<dbReference type="PROSITE" id="PS50088">
    <property type="entry name" value="ANK_REPEAT"/>
    <property type="match status" value="2"/>
</dbReference>
<dbReference type="InterPro" id="IPR036770">
    <property type="entry name" value="Ankyrin_rpt-contain_sf"/>
</dbReference>
<dbReference type="AlphaFoldDB" id="A0AAV4IXE3"/>
<dbReference type="PANTHER" id="PTHR24126">
    <property type="entry name" value="ANKYRIN REPEAT, PH AND SEC7 DOMAIN CONTAINING PROTEIN SECG-RELATED"/>
    <property type="match status" value="1"/>
</dbReference>
<keyword evidence="1" id="KW-0677">Repeat</keyword>
<evidence type="ECO:0000256" key="2">
    <source>
        <dbReference type="ARBA" id="ARBA00023043"/>
    </source>
</evidence>
<dbReference type="PROSITE" id="PS50297">
    <property type="entry name" value="ANK_REP_REGION"/>
    <property type="match status" value="2"/>
</dbReference>
<dbReference type="Pfam" id="PF12796">
    <property type="entry name" value="Ank_2"/>
    <property type="match status" value="1"/>
</dbReference>
<dbReference type="SMART" id="SM00248">
    <property type="entry name" value="ANK"/>
    <property type="match status" value="4"/>
</dbReference>
<evidence type="ECO:0000313" key="4">
    <source>
        <dbReference type="EMBL" id="GFS15224.1"/>
    </source>
</evidence>
<dbReference type="Pfam" id="PF00023">
    <property type="entry name" value="Ank"/>
    <property type="match status" value="1"/>
</dbReference>
<sequence>MNHSFSEWVYTREVNEDTPVCFAISTDNESLLDLLLNNGADVNIPRIEGYQFCEIELQPCPPLRSMRQGPQPQPDLADISQSGPTFAVVKEHPLHMALVNGNNTLAGKLIAKTETDLMCEHKPSHQSMGPWEAYIGETPIATAARTGNVEMVKALLEEQKRRGGYKALREMVNHGEKANPLFMTLTRAMDKQRLLIAAYLLRSGADVNFVNRYVERQPTALHLSQIFRWKEMSELLERMNADFDLPDVDGKTASQLAKCGPSPVDQACFAENLKDKSLVKSLTELTLESVKAESGLKKDEEQIRYAAATESEPECVESMVTMVIDKKQQVVSERQQAYLNALISRLEEEINN</sequence>
<dbReference type="Proteomes" id="UP000762676">
    <property type="component" value="Unassembled WGS sequence"/>
</dbReference>
<dbReference type="Gene3D" id="1.25.40.20">
    <property type="entry name" value="Ankyrin repeat-containing domain"/>
    <property type="match status" value="2"/>
</dbReference>
<dbReference type="PANTHER" id="PTHR24126:SF14">
    <property type="entry name" value="ANK_REP_REGION DOMAIN-CONTAINING PROTEIN"/>
    <property type="match status" value="1"/>
</dbReference>
<feature type="repeat" description="ANK" evidence="3">
    <location>
        <begin position="15"/>
        <end position="47"/>
    </location>
</feature>
<accession>A0AAV4IXE3</accession>
<name>A0AAV4IXE3_9GAST</name>
<feature type="repeat" description="ANK" evidence="3">
    <location>
        <begin position="135"/>
        <end position="157"/>
    </location>
</feature>
<reference evidence="4 5" key="1">
    <citation type="journal article" date="2021" name="Elife">
        <title>Chloroplast acquisition without the gene transfer in kleptoplastic sea slugs, Plakobranchus ocellatus.</title>
        <authorList>
            <person name="Maeda T."/>
            <person name="Takahashi S."/>
            <person name="Yoshida T."/>
            <person name="Shimamura S."/>
            <person name="Takaki Y."/>
            <person name="Nagai Y."/>
            <person name="Toyoda A."/>
            <person name="Suzuki Y."/>
            <person name="Arimoto A."/>
            <person name="Ishii H."/>
            <person name="Satoh N."/>
            <person name="Nishiyama T."/>
            <person name="Hasebe M."/>
            <person name="Maruyama T."/>
            <person name="Minagawa J."/>
            <person name="Obokata J."/>
            <person name="Shigenobu S."/>
        </authorList>
    </citation>
    <scope>NUCLEOTIDE SEQUENCE [LARGE SCALE GENOMIC DNA]</scope>
</reference>
<dbReference type="SUPFAM" id="SSF48403">
    <property type="entry name" value="Ankyrin repeat"/>
    <property type="match status" value="1"/>
</dbReference>
<gene>
    <name evidence="4" type="ORF">ElyMa_001443900</name>
</gene>
<comment type="caution">
    <text evidence="4">The sequence shown here is derived from an EMBL/GenBank/DDBJ whole genome shotgun (WGS) entry which is preliminary data.</text>
</comment>